<evidence type="ECO:0000256" key="1">
    <source>
        <dbReference type="ARBA" id="ARBA00002388"/>
    </source>
</evidence>
<keyword evidence="4 5" id="KW-0413">Isomerase</keyword>
<sequence length="168" mass="17971">MFRSENGESVENPIVVLSTAMGDIKIELFADKTPVTAGNFLKLAQEGFYDGTKFHRVVDGFMIQGGDPNTKGDDASTYGTGGPGYTIEDEFVNGISNARGTISMANIGQPNTGGSQFFINLVDNVFLDGRHAVFGKVVAEMEVVDAIAGVQTNEFDMPIEPVVVLSVR</sequence>
<dbReference type="InterPro" id="IPR002130">
    <property type="entry name" value="Cyclophilin-type_PPIase_dom"/>
</dbReference>
<dbReference type="PROSITE" id="PS50072">
    <property type="entry name" value="CSA_PPIASE_2"/>
    <property type="match status" value="1"/>
</dbReference>
<dbReference type="GO" id="GO:0003755">
    <property type="term" value="F:peptidyl-prolyl cis-trans isomerase activity"/>
    <property type="evidence" value="ECO:0007669"/>
    <property type="project" value="UniProtKB-UniRule"/>
</dbReference>
<reference evidence="7 8" key="1">
    <citation type="journal article" date="2016" name="Nat. Commun.">
        <title>Thousands of microbial genomes shed light on interconnected biogeochemical processes in an aquifer system.</title>
        <authorList>
            <person name="Anantharaman K."/>
            <person name="Brown C.T."/>
            <person name="Hug L.A."/>
            <person name="Sharon I."/>
            <person name="Castelle C.J."/>
            <person name="Probst A.J."/>
            <person name="Thomas B.C."/>
            <person name="Singh A."/>
            <person name="Wilkins M.J."/>
            <person name="Karaoz U."/>
            <person name="Brodie E.L."/>
            <person name="Williams K.H."/>
            <person name="Hubbard S.S."/>
            <person name="Banfield J.F."/>
        </authorList>
    </citation>
    <scope>NUCLEOTIDE SEQUENCE [LARGE SCALE GENOMIC DNA]</scope>
</reference>
<dbReference type="CDD" id="cd00317">
    <property type="entry name" value="cyclophilin"/>
    <property type="match status" value="1"/>
</dbReference>
<gene>
    <name evidence="7" type="ORF">A3A20_00510</name>
</gene>
<dbReference type="PIRSF" id="PIRSF001467">
    <property type="entry name" value="Peptidylpro_ismrse"/>
    <property type="match status" value="1"/>
</dbReference>
<keyword evidence="3 5" id="KW-0697">Rotamase</keyword>
<evidence type="ECO:0000256" key="4">
    <source>
        <dbReference type="ARBA" id="ARBA00023235"/>
    </source>
</evidence>
<dbReference type="GO" id="GO:0006457">
    <property type="term" value="P:protein folding"/>
    <property type="evidence" value="ECO:0007669"/>
    <property type="project" value="InterPro"/>
</dbReference>
<dbReference type="PROSITE" id="PS00170">
    <property type="entry name" value="CSA_PPIASE_1"/>
    <property type="match status" value="1"/>
</dbReference>
<dbReference type="Proteomes" id="UP000178946">
    <property type="component" value="Unassembled WGS sequence"/>
</dbReference>
<dbReference type="InterPro" id="IPR029000">
    <property type="entry name" value="Cyclophilin-like_dom_sf"/>
</dbReference>
<dbReference type="InterPro" id="IPR024936">
    <property type="entry name" value="Cyclophilin-type_PPIase"/>
</dbReference>
<comment type="catalytic activity">
    <reaction evidence="5">
        <text>[protein]-peptidylproline (omega=180) = [protein]-peptidylproline (omega=0)</text>
        <dbReference type="Rhea" id="RHEA:16237"/>
        <dbReference type="Rhea" id="RHEA-COMP:10747"/>
        <dbReference type="Rhea" id="RHEA-COMP:10748"/>
        <dbReference type="ChEBI" id="CHEBI:83833"/>
        <dbReference type="ChEBI" id="CHEBI:83834"/>
        <dbReference type="EC" id="5.2.1.8"/>
    </reaction>
</comment>
<comment type="function">
    <text evidence="1 5">PPIases accelerate the folding of proteins. It catalyzes the cis-trans isomerization of proline imidic peptide bonds in oligopeptides.</text>
</comment>
<dbReference type="EMBL" id="MGIR01000004">
    <property type="protein sequence ID" value="OGM91089.1"/>
    <property type="molecule type" value="Genomic_DNA"/>
</dbReference>
<accession>A0A1F8DSY5</accession>
<evidence type="ECO:0000313" key="7">
    <source>
        <dbReference type="EMBL" id="OGM91089.1"/>
    </source>
</evidence>
<evidence type="ECO:0000313" key="8">
    <source>
        <dbReference type="Proteomes" id="UP000178946"/>
    </source>
</evidence>
<dbReference type="PRINTS" id="PR00153">
    <property type="entry name" value="CSAPPISMRASE"/>
</dbReference>
<dbReference type="InterPro" id="IPR044666">
    <property type="entry name" value="Cyclophilin_A-like"/>
</dbReference>
<comment type="similarity">
    <text evidence="2 5">Belongs to the cyclophilin-type PPIase family.</text>
</comment>
<dbReference type="PANTHER" id="PTHR45625:SF4">
    <property type="entry name" value="PEPTIDYLPROLYL ISOMERASE DOMAIN AND WD REPEAT-CONTAINING PROTEIN 1"/>
    <property type="match status" value="1"/>
</dbReference>
<dbReference type="STRING" id="1802557.A3A20_00510"/>
<evidence type="ECO:0000259" key="6">
    <source>
        <dbReference type="PROSITE" id="PS50072"/>
    </source>
</evidence>
<dbReference type="EC" id="5.2.1.8" evidence="5"/>
<dbReference type="Gene3D" id="2.40.100.10">
    <property type="entry name" value="Cyclophilin-like"/>
    <property type="match status" value="1"/>
</dbReference>
<evidence type="ECO:0000256" key="5">
    <source>
        <dbReference type="RuleBase" id="RU363019"/>
    </source>
</evidence>
<protein>
    <recommendedName>
        <fullName evidence="5">Peptidyl-prolyl cis-trans isomerase</fullName>
        <shortName evidence="5">PPIase</shortName>
        <ecNumber evidence="5">5.2.1.8</ecNumber>
    </recommendedName>
</protein>
<organism evidence="7 8">
    <name type="scientific">Candidatus Wolfebacteria bacterium RIFCSPLOWO2_01_FULL_45_19</name>
    <dbReference type="NCBI Taxonomy" id="1802557"/>
    <lineage>
        <taxon>Bacteria</taxon>
        <taxon>Candidatus Wolfeibacteriota</taxon>
    </lineage>
</organism>
<proteinExistence type="inferred from homology"/>
<dbReference type="Pfam" id="PF00160">
    <property type="entry name" value="Pro_isomerase"/>
    <property type="match status" value="1"/>
</dbReference>
<evidence type="ECO:0000256" key="2">
    <source>
        <dbReference type="ARBA" id="ARBA00007365"/>
    </source>
</evidence>
<dbReference type="InterPro" id="IPR020892">
    <property type="entry name" value="Cyclophilin-type_PPIase_CS"/>
</dbReference>
<dbReference type="SUPFAM" id="SSF50891">
    <property type="entry name" value="Cyclophilin-like"/>
    <property type="match status" value="1"/>
</dbReference>
<comment type="caution">
    <text evidence="7">The sequence shown here is derived from an EMBL/GenBank/DDBJ whole genome shotgun (WGS) entry which is preliminary data.</text>
</comment>
<feature type="domain" description="PPIase cyclophilin-type" evidence="6">
    <location>
        <begin position="11"/>
        <end position="168"/>
    </location>
</feature>
<dbReference type="AlphaFoldDB" id="A0A1F8DSY5"/>
<name>A0A1F8DSY5_9BACT</name>
<dbReference type="PANTHER" id="PTHR45625">
    <property type="entry name" value="PEPTIDYL-PROLYL CIS-TRANS ISOMERASE-RELATED"/>
    <property type="match status" value="1"/>
</dbReference>
<evidence type="ECO:0000256" key="3">
    <source>
        <dbReference type="ARBA" id="ARBA00023110"/>
    </source>
</evidence>